<feature type="transmembrane region" description="Helical" evidence="1">
    <location>
        <begin position="225"/>
        <end position="246"/>
    </location>
</feature>
<evidence type="ECO:0000313" key="3">
    <source>
        <dbReference type="Proteomes" id="UP000602745"/>
    </source>
</evidence>
<name>A0A8J2YBU2_9RHOB</name>
<feature type="transmembrane region" description="Helical" evidence="1">
    <location>
        <begin position="165"/>
        <end position="185"/>
    </location>
</feature>
<feature type="transmembrane region" description="Helical" evidence="1">
    <location>
        <begin position="303"/>
        <end position="322"/>
    </location>
</feature>
<feature type="transmembrane region" description="Helical" evidence="1">
    <location>
        <begin position="252"/>
        <end position="273"/>
    </location>
</feature>
<keyword evidence="1" id="KW-1133">Transmembrane helix</keyword>
<keyword evidence="3" id="KW-1185">Reference proteome</keyword>
<dbReference type="AlphaFoldDB" id="A0A8J2YBU2"/>
<feature type="transmembrane region" description="Helical" evidence="1">
    <location>
        <begin position="59"/>
        <end position="76"/>
    </location>
</feature>
<comment type="caution">
    <text evidence="2">The sequence shown here is derived from an EMBL/GenBank/DDBJ whole genome shotgun (WGS) entry which is preliminary data.</text>
</comment>
<dbReference type="Proteomes" id="UP000602745">
    <property type="component" value="Unassembled WGS sequence"/>
</dbReference>
<feature type="transmembrane region" description="Helical" evidence="1">
    <location>
        <begin position="191"/>
        <end position="213"/>
    </location>
</feature>
<feature type="transmembrane region" description="Helical" evidence="1">
    <location>
        <begin position="140"/>
        <end position="158"/>
    </location>
</feature>
<protein>
    <recommendedName>
        <fullName evidence="4">DUF2157 domain-containing protein</fullName>
    </recommendedName>
</protein>
<evidence type="ECO:0000256" key="1">
    <source>
        <dbReference type="SAM" id="Phobius"/>
    </source>
</evidence>
<keyword evidence="1" id="KW-0812">Transmembrane</keyword>
<sequence>MTKPASPIDEILLRQAVSSGVITHDQANRLLALAAETAERPKEPQDDEKLRFITGFNDIFVTLGCGLFLGALGYLASQFHGALAGGAVAATSWLLAEYFTRRRRMALPSIVLVGTFVAGVFIAASGAFHGAVSIDDVGPVSAAMGAVVALGAAALHYWRFRVPITIAAGAAAAGGALLAILSAAAPELTPALLQPILIVLGLAAFTLAMRFDLKDPERLTLNTDIAFWLHLLAAPLIVHPLISGIADVGGGTMTTGSALAVLATFLALGLVALAVDRRAMLVSGLVYAGVAFSRLVGLSEDTGWPLTMLVLGIFVLTLSAGWHPLRRTILACLPSGVSARLPHPLTSG</sequence>
<feature type="transmembrane region" description="Helical" evidence="1">
    <location>
        <begin position="280"/>
        <end position="297"/>
    </location>
</feature>
<evidence type="ECO:0008006" key="4">
    <source>
        <dbReference type="Google" id="ProtNLM"/>
    </source>
</evidence>
<dbReference type="EMBL" id="BMCP01000001">
    <property type="protein sequence ID" value="GGE28900.1"/>
    <property type="molecule type" value="Genomic_DNA"/>
</dbReference>
<dbReference type="RefSeq" id="WP_188407885.1">
    <property type="nucleotide sequence ID" value="NZ_BMCP01000001.1"/>
</dbReference>
<organism evidence="2 3">
    <name type="scientific">Agaricicola taiwanensis</name>
    <dbReference type="NCBI Taxonomy" id="591372"/>
    <lineage>
        <taxon>Bacteria</taxon>
        <taxon>Pseudomonadati</taxon>
        <taxon>Pseudomonadota</taxon>
        <taxon>Alphaproteobacteria</taxon>
        <taxon>Rhodobacterales</taxon>
        <taxon>Paracoccaceae</taxon>
        <taxon>Agaricicola</taxon>
    </lineage>
</organism>
<reference evidence="2" key="2">
    <citation type="submission" date="2020-09" db="EMBL/GenBank/DDBJ databases">
        <authorList>
            <person name="Sun Q."/>
            <person name="Sedlacek I."/>
        </authorList>
    </citation>
    <scope>NUCLEOTIDE SEQUENCE</scope>
    <source>
        <strain evidence="2">CCM 7684</strain>
    </source>
</reference>
<feature type="transmembrane region" description="Helical" evidence="1">
    <location>
        <begin position="82"/>
        <end position="99"/>
    </location>
</feature>
<proteinExistence type="predicted"/>
<gene>
    <name evidence="2" type="ORF">GCM10007276_02570</name>
</gene>
<evidence type="ECO:0000313" key="2">
    <source>
        <dbReference type="EMBL" id="GGE28900.1"/>
    </source>
</evidence>
<accession>A0A8J2YBU2</accession>
<reference evidence="2" key="1">
    <citation type="journal article" date="2014" name="Int. J. Syst. Evol. Microbiol.">
        <title>Complete genome sequence of Corynebacterium casei LMG S-19264T (=DSM 44701T), isolated from a smear-ripened cheese.</title>
        <authorList>
            <consortium name="US DOE Joint Genome Institute (JGI-PGF)"/>
            <person name="Walter F."/>
            <person name="Albersmeier A."/>
            <person name="Kalinowski J."/>
            <person name="Ruckert C."/>
        </authorList>
    </citation>
    <scope>NUCLEOTIDE SEQUENCE</scope>
    <source>
        <strain evidence="2">CCM 7684</strain>
    </source>
</reference>
<keyword evidence="1" id="KW-0472">Membrane</keyword>
<feature type="transmembrane region" description="Helical" evidence="1">
    <location>
        <begin position="106"/>
        <end position="128"/>
    </location>
</feature>